<protein>
    <recommendedName>
        <fullName evidence="2">SUEL-type lectin domain-containing protein</fullName>
    </recommendedName>
</protein>
<proteinExistence type="predicted"/>
<evidence type="ECO:0000313" key="3">
    <source>
        <dbReference type="EMBL" id="KAG5400664.1"/>
    </source>
</evidence>
<dbReference type="Gene3D" id="2.60.120.740">
    <property type="match status" value="1"/>
</dbReference>
<evidence type="ECO:0000313" key="4">
    <source>
        <dbReference type="Proteomes" id="UP000823674"/>
    </source>
</evidence>
<gene>
    <name evidence="3" type="primary">A04p007840.1_BraROA</name>
    <name evidence="3" type="ORF">IGI04_015271</name>
</gene>
<dbReference type="CDD" id="cd22842">
    <property type="entry name" value="Gal_Rha_Lectin_BGal"/>
    <property type="match status" value="1"/>
</dbReference>
<evidence type="ECO:0000256" key="1">
    <source>
        <dbReference type="SAM" id="Phobius"/>
    </source>
</evidence>
<feature type="transmembrane region" description="Helical" evidence="1">
    <location>
        <begin position="12"/>
        <end position="31"/>
    </location>
</feature>
<dbReference type="InterPro" id="IPR000922">
    <property type="entry name" value="Lectin_gal-bd_dom"/>
</dbReference>
<keyword evidence="4" id="KW-1185">Reference proteome</keyword>
<evidence type="ECO:0000259" key="2">
    <source>
        <dbReference type="PROSITE" id="PS50228"/>
    </source>
</evidence>
<dbReference type="PROSITE" id="PS50228">
    <property type="entry name" value="SUEL_LECTIN"/>
    <property type="match status" value="1"/>
</dbReference>
<organism evidence="3 4">
    <name type="scientific">Brassica rapa subsp. trilocularis</name>
    <dbReference type="NCBI Taxonomy" id="1813537"/>
    <lineage>
        <taxon>Eukaryota</taxon>
        <taxon>Viridiplantae</taxon>
        <taxon>Streptophyta</taxon>
        <taxon>Embryophyta</taxon>
        <taxon>Tracheophyta</taxon>
        <taxon>Spermatophyta</taxon>
        <taxon>Magnoliopsida</taxon>
        <taxon>eudicotyledons</taxon>
        <taxon>Gunneridae</taxon>
        <taxon>Pentapetalae</taxon>
        <taxon>rosids</taxon>
        <taxon>malvids</taxon>
        <taxon>Brassicales</taxon>
        <taxon>Brassicaceae</taxon>
        <taxon>Brassiceae</taxon>
        <taxon>Brassica</taxon>
    </lineage>
</organism>
<accession>A0ABQ7MT09</accession>
<dbReference type="Proteomes" id="UP000823674">
    <property type="component" value="Chromosome A04"/>
</dbReference>
<dbReference type="EMBL" id="JADBGQ010000004">
    <property type="protein sequence ID" value="KAG5400664.1"/>
    <property type="molecule type" value="Genomic_DNA"/>
</dbReference>
<comment type="caution">
    <text evidence="3">The sequence shown here is derived from an EMBL/GenBank/DDBJ whole genome shotgun (WGS) entry which is preliminary data.</text>
</comment>
<dbReference type="InterPro" id="IPR043159">
    <property type="entry name" value="Lectin_gal-bd_sf"/>
</dbReference>
<keyword evidence="1" id="KW-1133">Transmembrane helix</keyword>
<sequence length="235" mass="26135">MDASHSRRRGYISLLVISYSYVFGLASNLNISNDARGSKIEITNSRSSSTDYGTDMGKQYIMCTESNLQDPWVLSCKESKDIFTRINFADYGNPSGKCEHYRHGNCGAKATMDVVKKNCLGKHSASFSVGNVKLVTTFPALGQFAKDHKEIKESVPSDNFLTLLIDPPLVNTAKGTSRKTMPFVFSGLYLPSVSCFTMKKLKGHVIQSPIGPEEYLKRLHPIDLEKLQFVGDSRF</sequence>
<keyword evidence="1" id="KW-0812">Transmembrane</keyword>
<reference evidence="3 4" key="1">
    <citation type="submission" date="2021-03" db="EMBL/GenBank/DDBJ databases">
        <authorList>
            <person name="King G.J."/>
            <person name="Bancroft I."/>
            <person name="Baten A."/>
            <person name="Bloomfield J."/>
            <person name="Borpatragohain P."/>
            <person name="He Z."/>
            <person name="Irish N."/>
            <person name="Irwin J."/>
            <person name="Liu K."/>
            <person name="Mauleon R.P."/>
            <person name="Moore J."/>
            <person name="Morris R."/>
            <person name="Ostergaard L."/>
            <person name="Wang B."/>
            <person name="Wells R."/>
        </authorList>
    </citation>
    <scope>NUCLEOTIDE SEQUENCE [LARGE SCALE GENOMIC DNA]</scope>
    <source>
        <strain evidence="3">R-o-18</strain>
        <tissue evidence="3">Leaf</tissue>
    </source>
</reference>
<name>A0ABQ7MT09_BRACM</name>
<feature type="domain" description="SUEL-type lectin" evidence="2">
    <location>
        <begin position="74"/>
        <end position="131"/>
    </location>
</feature>
<keyword evidence="1" id="KW-0472">Membrane</keyword>
<dbReference type="Pfam" id="PF02140">
    <property type="entry name" value="SUEL_Lectin"/>
    <property type="match status" value="1"/>
</dbReference>